<feature type="compositionally biased region" description="Polar residues" evidence="1">
    <location>
        <begin position="161"/>
        <end position="182"/>
    </location>
</feature>
<gene>
    <name evidence="2" type="ORF">BN980_GECA03s08249g</name>
</gene>
<dbReference type="EMBL" id="CCBN010000003">
    <property type="protein sequence ID" value="CDO52817.1"/>
    <property type="molecule type" value="Genomic_DNA"/>
</dbReference>
<comment type="caution">
    <text evidence="2">The sequence shown here is derived from an EMBL/GenBank/DDBJ whole genome shotgun (WGS) entry which is preliminary data.</text>
</comment>
<feature type="region of interest" description="Disordered" evidence="1">
    <location>
        <begin position="116"/>
        <end position="240"/>
    </location>
</feature>
<proteinExistence type="predicted"/>
<accession>A0A0J9X5V8</accession>
<feature type="compositionally biased region" description="Low complexity" evidence="1">
    <location>
        <begin position="185"/>
        <end position="196"/>
    </location>
</feature>
<reference evidence="2" key="1">
    <citation type="submission" date="2014-03" db="EMBL/GenBank/DDBJ databases">
        <authorList>
            <person name="Casaregola S."/>
        </authorList>
    </citation>
    <scope>NUCLEOTIDE SEQUENCE [LARGE SCALE GENOMIC DNA]</scope>
    <source>
        <strain evidence="2">CLIB 918</strain>
    </source>
</reference>
<evidence type="ECO:0000313" key="3">
    <source>
        <dbReference type="Proteomes" id="UP000242525"/>
    </source>
</evidence>
<dbReference type="AlphaFoldDB" id="A0A0J9X5V8"/>
<feature type="region of interest" description="Disordered" evidence="1">
    <location>
        <begin position="68"/>
        <end position="88"/>
    </location>
</feature>
<evidence type="ECO:0000256" key="1">
    <source>
        <dbReference type="SAM" id="MobiDB-lite"/>
    </source>
</evidence>
<feature type="region of interest" description="Disordered" evidence="1">
    <location>
        <begin position="14"/>
        <end position="45"/>
    </location>
</feature>
<feature type="compositionally biased region" description="Polar residues" evidence="1">
    <location>
        <begin position="20"/>
        <end position="29"/>
    </location>
</feature>
<feature type="compositionally biased region" description="Polar residues" evidence="1">
    <location>
        <begin position="68"/>
        <end position="86"/>
    </location>
</feature>
<protein>
    <submittedName>
        <fullName evidence="2">Uncharacterized protein</fullName>
    </submittedName>
</protein>
<name>A0A0J9X5V8_GEOCN</name>
<dbReference type="Proteomes" id="UP000242525">
    <property type="component" value="Unassembled WGS sequence"/>
</dbReference>
<sequence length="240" mass="25632">MTLEILESSLSIGKVKVEENSTGPTKSETNSPCSPNNSASPVRTLAPASHHAFSVNLLTNITKTELVDSSTPQTHNSCDSESSTSFYDAKSGDEMAGIISGHDTTDDEALNIMIPDNHSSFSDVDHENNADAAPSFPSTETKSPSEFNEDSSNWNHEDDGSTNGLIESMRLNSNPDQNANKKSTQHSSSHNDSSGSVQINESLVSILPEGDDPRLEHPSNVHPGGAQIDEMGPAITVKRE</sequence>
<evidence type="ECO:0000313" key="2">
    <source>
        <dbReference type="EMBL" id="CDO52817.1"/>
    </source>
</evidence>
<organism evidence="2 3">
    <name type="scientific">Geotrichum candidum</name>
    <name type="common">Oospora lactis</name>
    <name type="synonym">Dipodascus geotrichum</name>
    <dbReference type="NCBI Taxonomy" id="1173061"/>
    <lineage>
        <taxon>Eukaryota</taxon>
        <taxon>Fungi</taxon>
        <taxon>Dikarya</taxon>
        <taxon>Ascomycota</taxon>
        <taxon>Saccharomycotina</taxon>
        <taxon>Dipodascomycetes</taxon>
        <taxon>Dipodascales</taxon>
        <taxon>Dipodascaceae</taxon>
        <taxon>Geotrichum</taxon>
    </lineage>
</organism>
<feature type="compositionally biased region" description="Low complexity" evidence="1">
    <location>
        <begin position="30"/>
        <end position="41"/>
    </location>
</feature>
<keyword evidence="3" id="KW-1185">Reference proteome</keyword>
<feature type="compositionally biased region" description="Polar residues" evidence="1">
    <location>
        <begin position="136"/>
        <end position="154"/>
    </location>
</feature>